<dbReference type="PROSITE" id="PS50928">
    <property type="entry name" value="ABC_TM1"/>
    <property type="match status" value="1"/>
</dbReference>
<comment type="subcellular location">
    <subcellularLocation>
        <location evidence="1">Cell membrane</location>
        <topology evidence="1">Multi-pass membrane protein</topology>
    </subcellularLocation>
</comment>
<organism evidence="11 12">
    <name type="scientific">Chlorobium ferrooxidans DSM 13031</name>
    <dbReference type="NCBI Taxonomy" id="377431"/>
    <lineage>
        <taxon>Bacteria</taxon>
        <taxon>Pseudomonadati</taxon>
        <taxon>Chlorobiota</taxon>
        <taxon>Chlorobiia</taxon>
        <taxon>Chlorobiales</taxon>
        <taxon>Chlorobiaceae</taxon>
        <taxon>Chlorobium/Pelodictyon group</taxon>
        <taxon>Chlorobium</taxon>
    </lineage>
</organism>
<evidence type="ECO:0000256" key="1">
    <source>
        <dbReference type="ARBA" id="ARBA00004651"/>
    </source>
</evidence>
<keyword evidence="4 9" id="KW-0812">Transmembrane</keyword>
<evidence type="ECO:0000313" key="11">
    <source>
        <dbReference type="EMBL" id="EAT58091.1"/>
    </source>
</evidence>
<evidence type="ECO:0000256" key="2">
    <source>
        <dbReference type="ARBA" id="ARBA00011779"/>
    </source>
</evidence>
<evidence type="ECO:0000256" key="3">
    <source>
        <dbReference type="ARBA" id="ARBA00022448"/>
    </source>
</evidence>
<dbReference type="InterPro" id="IPR035906">
    <property type="entry name" value="MetI-like_sf"/>
</dbReference>
<keyword evidence="3" id="KW-0813">Transport</keyword>
<evidence type="ECO:0000256" key="6">
    <source>
        <dbReference type="ARBA" id="ARBA00023032"/>
    </source>
</evidence>
<dbReference type="AlphaFoldDB" id="Q0YP64"/>
<evidence type="ECO:0000256" key="8">
    <source>
        <dbReference type="ARBA" id="ARBA00025323"/>
    </source>
</evidence>
<dbReference type="CDD" id="cd06261">
    <property type="entry name" value="TM_PBP2"/>
    <property type="match status" value="1"/>
</dbReference>
<feature type="transmembrane region" description="Helical" evidence="9">
    <location>
        <begin position="26"/>
        <end position="52"/>
    </location>
</feature>
<dbReference type="EMBL" id="AASE01000033">
    <property type="protein sequence ID" value="EAT58091.1"/>
    <property type="molecule type" value="Genomic_DNA"/>
</dbReference>
<dbReference type="PANTHER" id="PTHR30406:SF1">
    <property type="entry name" value="SULFATE TRANSPORT SYSTEM PERMEASE PROTEIN CYSW"/>
    <property type="match status" value="1"/>
</dbReference>
<comment type="function">
    <text evidence="8">Part of the ABC transporter complex CysAWTP (TC 3.A.1.6.1) involved in sulfate/thiosulfate import. Probably responsible for the translocation of the substrate across the membrane.</text>
</comment>
<protein>
    <submittedName>
        <fullName evidence="11">Sulphate transport system permease protein 2:Sulfate ABC transporter, permease protein CysW</fullName>
    </submittedName>
</protein>
<dbReference type="OrthoDB" id="9795403at2"/>
<dbReference type="NCBIfam" id="TIGR02140">
    <property type="entry name" value="permease_CysW"/>
    <property type="match status" value="1"/>
</dbReference>
<dbReference type="GO" id="GO:0005886">
    <property type="term" value="C:plasma membrane"/>
    <property type="evidence" value="ECO:0007669"/>
    <property type="project" value="UniProtKB-SubCell"/>
</dbReference>
<name>Q0YP64_9CHLB</name>
<evidence type="ECO:0000256" key="5">
    <source>
        <dbReference type="ARBA" id="ARBA00022989"/>
    </source>
</evidence>
<comment type="caution">
    <text evidence="11">The sequence shown here is derived from an EMBL/GenBank/DDBJ whole genome shotgun (WGS) entry which is preliminary data.</text>
</comment>
<reference evidence="11 12" key="1">
    <citation type="submission" date="2006-07" db="EMBL/GenBank/DDBJ databases">
        <title>Annotation of the draft genome assembly of Chlorobium ferroxidans DSM 13031.</title>
        <authorList>
            <consortium name="US DOE Joint Genome Institute (JGI-ORNL)"/>
            <person name="Larimer F."/>
            <person name="Land M."/>
            <person name="Hauser L."/>
        </authorList>
    </citation>
    <scope>NUCLEOTIDE SEQUENCE [LARGE SCALE GENOMIC DNA]</scope>
    <source>
        <strain evidence="11 12">DSM 13031</strain>
    </source>
</reference>
<gene>
    <name evidence="11" type="ORF">CferDRAFT_0116</name>
</gene>
<dbReference type="Proteomes" id="UP000004162">
    <property type="component" value="Unassembled WGS sequence"/>
</dbReference>
<feature type="transmembrane region" description="Helical" evidence="9">
    <location>
        <begin position="145"/>
        <end position="168"/>
    </location>
</feature>
<dbReference type="SUPFAM" id="SSF161098">
    <property type="entry name" value="MetI-like"/>
    <property type="match status" value="1"/>
</dbReference>
<comment type="subunit">
    <text evidence="2">The complex is composed of two ATP-binding proteins (CysA), two transmembrane proteins (CysT and CysW) and a solute-binding protein (CysP).</text>
</comment>
<dbReference type="RefSeq" id="WP_006367321.1">
    <property type="nucleotide sequence ID" value="NZ_AASE01000033.1"/>
</dbReference>
<feature type="transmembrane region" description="Helical" evidence="9">
    <location>
        <begin position="254"/>
        <end position="278"/>
    </location>
</feature>
<dbReference type="PANTHER" id="PTHR30406">
    <property type="entry name" value="SULFATE TRANSPORT SYSTEM PERMEASE PROTEIN"/>
    <property type="match status" value="1"/>
</dbReference>
<dbReference type="InterPro" id="IPR000515">
    <property type="entry name" value="MetI-like"/>
</dbReference>
<feature type="domain" description="ABC transmembrane type-1" evidence="10">
    <location>
        <begin position="72"/>
        <end position="275"/>
    </location>
</feature>
<keyword evidence="6" id="KW-0764">Sulfate transport</keyword>
<accession>Q0YP64</accession>
<sequence length="289" mass="31546">MSTPLLSQGTPPVVRKKISDPLPVRILLIGLTLLFFIGFVFLPLGLVFAQAFQKGWDFYLEAIREPYTIEAVKLTLTTVAIVVPLNAFFGVTAAWAITKFSFPGKAALKTLLDLPFAVSPVIAGLIFVLLLGSRTPFGSWLGEQGIKIIFSTPGIIIATLFVTFPFVARELIPLMEAQGRDEEEAALTLGAKGWQIFGKITLPNIRWGLLYGMILCSARAIGEFGAVSVVSGHIRGQTNTIPLHVEILYSEYNFTASFAVASLLVFLALTTVIVKAVMENRFQKNSSQH</sequence>
<dbReference type="NCBIfam" id="TIGR00969">
    <property type="entry name" value="3a0106s02"/>
    <property type="match status" value="1"/>
</dbReference>
<evidence type="ECO:0000256" key="7">
    <source>
        <dbReference type="ARBA" id="ARBA00023136"/>
    </source>
</evidence>
<keyword evidence="5 9" id="KW-1133">Transmembrane helix</keyword>
<dbReference type="InterPro" id="IPR011866">
    <property type="entry name" value="CysW_permease"/>
</dbReference>
<reference evidence="11 12" key="2">
    <citation type="submission" date="2006-07" db="EMBL/GenBank/DDBJ databases">
        <title>Sequencing of the draft genome and assembly of Chlorobium ferroxidans DSM 13031.</title>
        <authorList>
            <consortium name="US DOE Joint Genome Institute (JGI-PGF)"/>
            <person name="Copeland A."/>
            <person name="Lucas S."/>
            <person name="Lapidus A."/>
            <person name="Barry K."/>
            <person name="Glavina del Rio T."/>
            <person name="Dalin E."/>
            <person name="Tice H."/>
            <person name="Bruce D."/>
            <person name="Pitluck S."/>
            <person name="Richardson P."/>
        </authorList>
    </citation>
    <scope>NUCLEOTIDE SEQUENCE [LARGE SCALE GENOMIC DNA]</scope>
    <source>
        <strain evidence="11 12">DSM 13031</strain>
    </source>
</reference>
<evidence type="ECO:0000313" key="12">
    <source>
        <dbReference type="Proteomes" id="UP000004162"/>
    </source>
</evidence>
<keyword evidence="7 9" id="KW-0472">Membrane</keyword>
<evidence type="ECO:0000256" key="4">
    <source>
        <dbReference type="ARBA" id="ARBA00022692"/>
    </source>
</evidence>
<evidence type="ECO:0000256" key="9">
    <source>
        <dbReference type="SAM" id="Phobius"/>
    </source>
</evidence>
<feature type="transmembrane region" description="Helical" evidence="9">
    <location>
        <begin position="72"/>
        <end position="98"/>
    </location>
</feature>
<dbReference type="Pfam" id="PF00528">
    <property type="entry name" value="BPD_transp_1"/>
    <property type="match status" value="1"/>
</dbReference>
<dbReference type="InterPro" id="IPR005667">
    <property type="entry name" value="Sulph_transpt2"/>
</dbReference>
<proteinExistence type="predicted"/>
<feature type="transmembrane region" description="Helical" evidence="9">
    <location>
        <begin position="110"/>
        <end position="133"/>
    </location>
</feature>
<evidence type="ECO:0000259" key="10">
    <source>
        <dbReference type="PROSITE" id="PS50928"/>
    </source>
</evidence>
<keyword evidence="12" id="KW-1185">Reference proteome</keyword>
<dbReference type="Gene3D" id="1.10.3720.10">
    <property type="entry name" value="MetI-like"/>
    <property type="match status" value="1"/>
</dbReference>
<dbReference type="GO" id="GO:0015419">
    <property type="term" value="F:ABC-type sulfate transporter activity"/>
    <property type="evidence" value="ECO:0007669"/>
    <property type="project" value="InterPro"/>
</dbReference>